<evidence type="ECO:0000256" key="1">
    <source>
        <dbReference type="SAM" id="Coils"/>
    </source>
</evidence>
<dbReference type="Proteomes" id="UP000595140">
    <property type="component" value="Unassembled WGS sequence"/>
</dbReference>
<dbReference type="PANTHER" id="PTHR10229:SF0">
    <property type="entry name" value="GTP-BINDING PROTEIN 6-RELATED"/>
    <property type="match status" value="1"/>
</dbReference>
<protein>
    <recommendedName>
        <fullName evidence="2">GTPase HflX N-terminal domain-containing protein</fullName>
    </recommendedName>
</protein>
<feature type="domain" description="GTPase HflX N-terminal" evidence="2">
    <location>
        <begin position="118"/>
        <end position="171"/>
    </location>
</feature>
<feature type="coiled-coil region" evidence="1">
    <location>
        <begin position="182"/>
        <end position="415"/>
    </location>
</feature>
<gene>
    <name evidence="3" type="ORF">CCAM_LOCUS39144</name>
</gene>
<name>A0A484NAU3_9ASTE</name>
<evidence type="ECO:0000313" key="3">
    <source>
        <dbReference type="EMBL" id="VFQ97368.1"/>
    </source>
</evidence>
<dbReference type="AlphaFoldDB" id="A0A484NAU3"/>
<dbReference type="OrthoDB" id="1750044at2759"/>
<organism evidence="3 4">
    <name type="scientific">Cuscuta campestris</name>
    <dbReference type="NCBI Taxonomy" id="132261"/>
    <lineage>
        <taxon>Eukaryota</taxon>
        <taxon>Viridiplantae</taxon>
        <taxon>Streptophyta</taxon>
        <taxon>Embryophyta</taxon>
        <taxon>Tracheophyta</taxon>
        <taxon>Spermatophyta</taxon>
        <taxon>Magnoliopsida</taxon>
        <taxon>eudicotyledons</taxon>
        <taxon>Gunneridae</taxon>
        <taxon>Pentapetalae</taxon>
        <taxon>asterids</taxon>
        <taxon>lamiids</taxon>
        <taxon>Solanales</taxon>
        <taxon>Convolvulaceae</taxon>
        <taxon>Cuscuteae</taxon>
        <taxon>Cuscuta</taxon>
        <taxon>Cuscuta subgen. Grammica</taxon>
        <taxon>Cuscuta sect. Cleistogrammica</taxon>
    </lineage>
</organism>
<reference evidence="3 4" key="1">
    <citation type="submission" date="2018-04" db="EMBL/GenBank/DDBJ databases">
        <authorList>
            <person name="Vogel A."/>
        </authorList>
    </citation>
    <scope>NUCLEOTIDE SEQUENCE [LARGE SCALE GENOMIC DNA]</scope>
</reference>
<dbReference type="Pfam" id="PF13167">
    <property type="entry name" value="GTP-bdg_N"/>
    <property type="match status" value="1"/>
</dbReference>
<dbReference type="GO" id="GO:0005525">
    <property type="term" value="F:GTP binding"/>
    <property type="evidence" value="ECO:0007669"/>
    <property type="project" value="InterPro"/>
</dbReference>
<keyword evidence="1" id="KW-0175">Coiled coil</keyword>
<dbReference type="InterPro" id="IPR025121">
    <property type="entry name" value="GTPase_HflX_N"/>
</dbReference>
<keyword evidence="4" id="KW-1185">Reference proteome</keyword>
<dbReference type="GO" id="GO:0043022">
    <property type="term" value="F:ribosome binding"/>
    <property type="evidence" value="ECO:0007669"/>
    <property type="project" value="TreeGrafter"/>
</dbReference>
<sequence length="416" mass="47325">MTLASLMLVMPCHISSQPKLPCVASPFHSVFRSIAFEDGIGVLSPDDSFPVRNPVIKAGSEDEVAGHLQGFNVDDASVEAEENAQRPTVKRTGEGFEEKAYLVGVACKSSRDDSFDIEESLKELAQLADTAGLVVVGSTFQKLSTPNPRTYIGSGKVAEVKSAIRAFGVETAGIEEAKTEEIMKLQSALEEIQLHLQETKDLLMREHKKAKEAARIEEAQTKELVKLQSTSEEIRFQFKEANEMLMREREKAKENAELVEAKTEEHRKSAEIGEAKTEEHVKLQTDLEEMRLQLQETKELLMREQRKAKETAEIREAKTEENVKLLSALEEMRLQLQETKDLLVREQDRTKETTEIEESKTEEQLKLQFTLEETRLQFQETKELLMREQEKAEEIEDMEQAKTEENVRLRAALEEM</sequence>
<proteinExistence type="predicted"/>
<dbReference type="EMBL" id="OOIL02006543">
    <property type="protein sequence ID" value="VFQ97368.1"/>
    <property type="molecule type" value="Genomic_DNA"/>
</dbReference>
<dbReference type="PANTHER" id="PTHR10229">
    <property type="entry name" value="GTP-BINDING PROTEIN HFLX"/>
    <property type="match status" value="1"/>
</dbReference>
<dbReference type="Gene3D" id="3.40.50.11060">
    <property type="entry name" value="GTPase HflX, N-terminal domain"/>
    <property type="match status" value="1"/>
</dbReference>
<dbReference type="InterPro" id="IPR042108">
    <property type="entry name" value="GTPase_HflX_N_sf"/>
</dbReference>
<evidence type="ECO:0000259" key="2">
    <source>
        <dbReference type="Pfam" id="PF13167"/>
    </source>
</evidence>
<dbReference type="InterPro" id="IPR016496">
    <property type="entry name" value="GTPase_HflX"/>
</dbReference>
<dbReference type="GO" id="GO:0005737">
    <property type="term" value="C:cytoplasm"/>
    <property type="evidence" value="ECO:0007669"/>
    <property type="project" value="TreeGrafter"/>
</dbReference>
<evidence type="ECO:0000313" key="4">
    <source>
        <dbReference type="Proteomes" id="UP000595140"/>
    </source>
</evidence>
<accession>A0A484NAU3</accession>